<dbReference type="Pfam" id="PF11274">
    <property type="entry name" value="DUF3074"/>
    <property type="match status" value="1"/>
</dbReference>
<sequence>MHPATKRQDCRRVLEAVAVDSSALRLRGANQKCITLDWSVLSIDGTTLVSRSVAELGSNNAMDHKTRQIVNTNADTVANTTLRRDMRNQNRFESQHDDVMASQAPYKLGPHVRLSWKKPTELPAHPIFLSSGASDDTKRPDAPAYAATILAEAEGFMTSYLPSNFKTKSRDKSSPPSTAPVELLSHEIASSGFPSRTPEAYGAPSEAWFARTSIHENEAKDGTATWEEFDFGLRIDHSAHEMEYTPGVKEAHLCIDWNEELQKVDRKVGDWEDVQMEVREMLHQLPPPLEKRVFPVLIVTARRREELLVVQMPVGTKGLPLEAEGGVGVKYHNIPKVTGGQYVSIERAQVVDDGEKVKWQMATASDANGNLPMWAQKMGVPGAVVKDVGLFIDWTAKRRKGT</sequence>
<keyword evidence="3" id="KW-1185">Reference proteome</keyword>
<accession>A0A1V8SVA2</accession>
<organism evidence="2 3">
    <name type="scientific">Cryoendolithus antarcticus</name>
    <dbReference type="NCBI Taxonomy" id="1507870"/>
    <lineage>
        <taxon>Eukaryota</taxon>
        <taxon>Fungi</taxon>
        <taxon>Dikarya</taxon>
        <taxon>Ascomycota</taxon>
        <taxon>Pezizomycotina</taxon>
        <taxon>Dothideomycetes</taxon>
        <taxon>Dothideomycetidae</taxon>
        <taxon>Cladosporiales</taxon>
        <taxon>Cladosporiaceae</taxon>
        <taxon>Cryoendolithus</taxon>
    </lineage>
</organism>
<comment type="caution">
    <text evidence="2">The sequence shown here is derived from an EMBL/GenBank/DDBJ whole genome shotgun (WGS) entry which is preliminary data.</text>
</comment>
<feature type="domain" description="DUF3074" evidence="1">
    <location>
        <begin position="208"/>
        <end position="395"/>
    </location>
</feature>
<dbReference type="OrthoDB" id="6423603at2759"/>
<name>A0A1V8SVA2_9PEZI</name>
<evidence type="ECO:0000259" key="1">
    <source>
        <dbReference type="Pfam" id="PF11274"/>
    </source>
</evidence>
<evidence type="ECO:0000313" key="2">
    <source>
        <dbReference type="EMBL" id="OQO03083.1"/>
    </source>
</evidence>
<dbReference type="Proteomes" id="UP000192596">
    <property type="component" value="Unassembled WGS sequence"/>
</dbReference>
<evidence type="ECO:0000313" key="3">
    <source>
        <dbReference type="Proteomes" id="UP000192596"/>
    </source>
</evidence>
<dbReference type="PANTHER" id="PTHR40370:SF1">
    <property type="entry name" value="DUF3074 DOMAIN-CONTAINING PROTEIN"/>
    <property type="match status" value="1"/>
</dbReference>
<dbReference type="AlphaFoldDB" id="A0A1V8SVA2"/>
<dbReference type="InParanoid" id="A0A1V8SVA2"/>
<proteinExistence type="predicted"/>
<dbReference type="PANTHER" id="PTHR40370">
    <property type="entry name" value="EXPRESSED PROTEIN"/>
    <property type="match status" value="1"/>
</dbReference>
<gene>
    <name evidence="2" type="ORF">B0A48_11338</name>
</gene>
<reference evidence="3" key="1">
    <citation type="submission" date="2017-03" db="EMBL/GenBank/DDBJ databases">
        <title>Genomes of endolithic fungi from Antarctica.</title>
        <authorList>
            <person name="Coleine C."/>
            <person name="Masonjones S."/>
            <person name="Stajich J.E."/>
        </authorList>
    </citation>
    <scope>NUCLEOTIDE SEQUENCE [LARGE SCALE GENOMIC DNA]</scope>
    <source>
        <strain evidence="3">CCFEE 5527</strain>
    </source>
</reference>
<dbReference type="EMBL" id="NAJO01000025">
    <property type="protein sequence ID" value="OQO03083.1"/>
    <property type="molecule type" value="Genomic_DNA"/>
</dbReference>
<dbReference type="InterPro" id="IPR024500">
    <property type="entry name" value="DUF3074"/>
</dbReference>
<protein>
    <recommendedName>
        <fullName evidence="1">DUF3074 domain-containing protein</fullName>
    </recommendedName>
</protein>